<dbReference type="FunFam" id="3.10.100.10:FF:000065">
    <property type="entry name" value="C-type lectin domain family 5 member A"/>
    <property type="match status" value="1"/>
</dbReference>
<keyword evidence="3 15" id="KW-0812">Transmembrane</keyword>
<dbReference type="FunCoup" id="A0A1S3FKK4">
    <property type="interactions" value="79"/>
</dbReference>
<evidence type="ECO:0000256" key="1">
    <source>
        <dbReference type="ARBA" id="ARBA00004401"/>
    </source>
</evidence>
<feature type="transmembrane region" description="Helical" evidence="15">
    <location>
        <begin position="6"/>
        <end position="25"/>
    </location>
</feature>
<evidence type="ECO:0000259" key="16">
    <source>
        <dbReference type="PROSITE" id="PS50041"/>
    </source>
</evidence>
<dbReference type="GO" id="GO:0005886">
    <property type="term" value="C:plasma membrane"/>
    <property type="evidence" value="ECO:0007669"/>
    <property type="project" value="UniProtKB-SubCell"/>
</dbReference>
<evidence type="ECO:0000313" key="18">
    <source>
        <dbReference type="RefSeq" id="XP_012877108.1"/>
    </source>
</evidence>
<dbReference type="CTD" id="23601"/>
<dbReference type="InParanoid" id="A0A1S3FKK4"/>
<dbReference type="PANTHER" id="PTHR47536:SF1">
    <property type="entry name" value="C-TYPE LECTIN DOMAIN FAMILY 5 MEMBER A"/>
    <property type="match status" value="1"/>
</dbReference>
<dbReference type="STRING" id="10020.ENSDORP00000000786"/>
<dbReference type="PANTHER" id="PTHR47536">
    <property type="entry name" value="C-TYPE LECTIN DOMAIN FAMILY 5 MEMBER A"/>
    <property type="match status" value="1"/>
</dbReference>
<comment type="function">
    <text evidence="11">Functions as a positive regulator of osteoclastogenesis. Cell surface receptor that signals via TYROBP. Regulates inflammatory responses.</text>
</comment>
<evidence type="ECO:0000256" key="8">
    <source>
        <dbReference type="ARBA" id="ARBA00023136"/>
    </source>
</evidence>
<accession>A0A1S3FKK4</accession>
<evidence type="ECO:0000256" key="11">
    <source>
        <dbReference type="ARBA" id="ARBA00054119"/>
    </source>
</evidence>
<evidence type="ECO:0000256" key="7">
    <source>
        <dbReference type="ARBA" id="ARBA00022989"/>
    </source>
</evidence>
<keyword evidence="4" id="KW-0430">Lectin</keyword>
<dbReference type="CDD" id="cd03593">
    <property type="entry name" value="CLECT_NK_receptors_like"/>
    <property type="match status" value="1"/>
</dbReference>
<keyword evidence="5" id="KW-0391">Immunity</keyword>
<reference evidence="18" key="1">
    <citation type="submission" date="2025-08" db="UniProtKB">
        <authorList>
            <consortium name="RefSeq"/>
        </authorList>
    </citation>
    <scope>IDENTIFICATION</scope>
    <source>
        <tissue evidence="18">Kidney</tissue>
    </source>
</reference>
<dbReference type="Gene3D" id="3.10.100.10">
    <property type="entry name" value="Mannose-Binding Protein A, subunit A"/>
    <property type="match status" value="1"/>
</dbReference>
<evidence type="ECO:0000313" key="17">
    <source>
        <dbReference type="Proteomes" id="UP000081671"/>
    </source>
</evidence>
<keyword evidence="7 15" id="KW-1133">Transmembrane helix</keyword>
<organism evidence="17 18">
    <name type="scientific">Dipodomys ordii</name>
    <name type="common">Ord's kangaroo rat</name>
    <dbReference type="NCBI Taxonomy" id="10020"/>
    <lineage>
        <taxon>Eukaryota</taxon>
        <taxon>Metazoa</taxon>
        <taxon>Chordata</taxon>
        <taxon>Craniata</taxon>
        <taxon>Vertebrata</taxon>
        <taxon>Euteleostomi</taxon>
        <taxon>Mammalia</taxon>
        <taxon>Eutheria</taxon>
        <taxon>Euarchontoglires</taxon>
        <taxon>Glires</taxon>
        <taxon>Rodentia</taxon>
        <taxon>Castorimorpha</taxon>
        <taxon>Heteromyidae</taxon>
        <taxon>Dipodomyinae</taxon>
        <taxon>Dipodomys</taxon>
    </lineage>
</organism>
<keyword evidence="6" id="KW-0735">Signal-anchor</keyword>
<keyword evidence="10" id="KW-0325">Glycoprotein</keyword>
<dbReference type="SMART" id="SM00034">
    <property type="entry name" value="CLECT"/>
    <property type="match status" value="1"/>
</dbReference>
<evidence type="ECO:0000256" key="12">
    <source>
        <dbReference type="ARBA" id="ARBA00068093"/>
    </source>
</evidence>
<evidence type="ECO:0000256" key="13">
    <source>
        <dbReference type="ARBA" id="ARBA00076978"/>
    </source>
</evidence>
<dbReference type="GO" id="GO:0045087">
    <property type="term" value="P:innate immune response"/>
    <property type="evidence" value="ECO:0007669"/>
    <property type="project" value="UniProtKB-ARBA"/>
</dbReference>
<dbReference type="AlphaFoldDB" id="A0A1S3FKK4"/>
<keyword evidence="2" id="KW-1003">Cell membrane</keyword>
<comment type="subcellular location">
    <subcellularLocation>
        <location evidence="1">Cell membrane</location>
        <topology evidence="1">Single-pass type II membrane protein</topology>
    </subcellularLocation>
</comment>
<dbReference type="OrthoDB" id="7357196at2759"/>
<dbReference type="SUPFAM" id="SSF56436">
    <property type="entry name" value="C-type lectin-like"/>
    <property type="match status" value="1"/>
</dbReference>
<evidence type="ECO:0000256" key="3">
    <source>
        <dbReference type="ARBA" id="ARBA00022692"/>
    </source>
</evidence>
<evidence type="ECO:0000256" key="2">
    <source>
        <dbReference type="ARBA" id="ARBA00022475"/>
    </source>
</evidence>
<evidence type="ECO:0000256" key="9">
    <source>
        <dbReference type="ARBA" id="ARBA00023157"/>
    </source>
</evidence>
<protein>
    <recommendedName>
        <fullName evidence="12">C-type lectin domain family 5 member A</fullName>
    </recommendedName>
    <alternativeName>
        <fullName evidence="13">C-type lectin superfamily member 5</fullName>
    </alternativeName>
    <alternativeName>
        <fullName evidence="14">Myeloid DAP12-associating lectin 1</fullName>
    </alternativeName>
</protein>
<evidence type="ECO:0000256" key="6">
    <source>
        <dbReference type="ARBA" id="ARBA00022968"/>
    </source>
</evidence>
<evidence type="ECO:0000256" key="5">
    <source>
        <dbReference type="ARBA" id="ARBA00022859"/>
    </source>
</evidence>
<dbReference type="PROSITE" id="PS50041">
    <property type="entry name" value="C_TYPE_LECTIN_2"/>
    <property type="match status" value="1"/>
</dbReference>
<dbReference type="GeneID" id="105989550"/>
<dbReference type="GO" id="GO:0001618">
    <property type="term" value="F:virus receptor activity"/>
    <property type="evidence" value="ECO:0007669"/>
    <property type="project" value="UniProtKB-ARBA"/>
</dbReference>
<proteinExistence type="predicted"/>
<evidence type="ECO:0000256" key="15">
    <source>
        <dbReference type="SAM" id="Phobius"/>
    </source>
</evidence>
<dbReference type="InterPro" id="IPR033992">
    <property type="entry name" value="NKR-like_CTLD"/>
</dbReference>
<dbReference type="KEGG" id="dord:105989550"/>
<dbReference type="InterPro" id="IPR001304">
    <property type="entry name" value="C-type_lectin-like"/>
</dbReference>
<dbReference type="InterPro" id="IPR016186">
    <property type="entry name" value="C-type_lectin-like/link_sf"/>
</dbReference>
<sequence>MNWHMIISMLIVVVLKVIGMTLFLLHFSQIFGNNNNGLIPTRSYGTGHTIHTTHSPSVSSACPKDWDLHQGRCFFFSIGEEHWSRSKEDCVTKDSTLAIVNTPEKLTYLQEIAGVEKYFIGLIRGAGTTEKRWHWIDNSEFNGNVTHQNQNFNCVTIGLTKTFDAAPCDVSYRWICEKTP</sequence>
<feature type="domain" description="C-type lectin" evidence="16">
    <location>
        <begin position="69"/>
        <end position="177"/>
    </location>
</feature>
<keyword evidence="9" id="KW-1015">Disulfide bond</keyword>
<dbReference type="Pfam" id="PF00059">
    <property type="entry name" value="Lectin_C"/>
    <property type="match status" value="1"/>
</dbReference>
<keyword evidence="8 15" id="KW-0472">Membrane</keyword>
<dbReference type="Proteomes" id="UP000081671">
    <property type="component" value="Unplaced"/>
</dbReference>
<dbReference type="InterPro" id="IPR052869">
    <property type="entry name" value="CLEC5A"/>
</dbReference>
<gene>
    <name evidence="18" type="primary">Clec5a</name>
</gene>
<evidence type="ECO:0000256" key="10">
    <source>
        <dbReference type="ARBA" id="ARBA00023180"/>
    </source>
</evidence>
<dbReference type="RefSeq" id="XP_012877108.1">
    <property type="nucleotide sequence ID" value="XM_013021654.1"/>
</dbReference>
<evidence type="ECO:0000256" key="14">
    <source>
        <dbReference type="ARBA" id="ARBA00079866"/>
    </source>
</evidence>
<evidence type="ECO:0000256" key="4">
    <source>
        <dbReference type="ARBA" id="ARBA00022734"/>
    </source>
</evidence>
<dbReference type="InterPro" id="IPR016187">
    <property type="entry name" value="CTDL_fold"/>
</dbReference>
<name>A0A1S3FKK4_DIPOR</name>
<keyword evidence="17" id="KW-1185">Reference proteome</keyword>
<dbReference type="GO" id="GO:0030246">
    <property type="term" value="F:carbohydrate binding"/>
    <property type="evidence" value="ECO:0007669"/>
    <property type="project" value="UniProtKB-KW"/>
</dbReference>